<evidence type="ECO:0000256" key="3">
    <source>
        <dbReference type="ARBA" id="ARBA00022692"/>
    </source>
</evidence>
<evidence type="ECO:0000313" key="7">
    <source>
        <dbReference type="EMBL" id="KKW90632.1"/>
    </source>
</evidence>
<feature type="transmembrane region" description="Helical" evidence="6">
    <location>
        <begin position="51"/>
        <end position="72"/>
    </location>
</feature>
<sequence length="239" mass="25509">MTGTGWIPYCGAAPTPAELPWRWNGDPLLILLLLGLALLGWRSRTSSARTLVGPLCAAALFLSPFCALSSALFSVRTVHHMLLMLGLAPILSQWLAGRAGSLAAYTLAQTVLLWIWHAPAAYAAALSHDGLYWLMQATLLGSAALFWARLRHASPVAAVGALLFSMMQMGLLGALLTFSPSAFYAPHWLTTQAWGLSPLEDQQLAGLIMWVPAAGVYLGAALLRLNRLLAPDLSRGAPA</sequence>
<evidence type="ECO:0000256" key="4">
    <source>
        <dbReference type="ARBA" id="ARBA00022989"/>
    </source>
</evidence>
<evidence type="ECO:0000256" key="5">
    <source>
        <dbReference type="ARBA" id="ARBA00023136"/>
    </source>
</evidence>
<dbReference type="AlphaFoldDB" id="A0A0M3AKK7"/>
<dbReference type="STRING" id="56193.YP76_18845"/>
<evidence type="ECO:0000256" key="6">
    <source>
        <dbReference type="SAM" id="Phobius"/>
    </source>
</evidence>
<dbReference type="RefSeq" id="WP_046765132.1">
    <property type="nucleotide sequence ID" value="NZ_LBIC01000009.1"/>
</dbReference>
<protein>
    <recommendedName>
        <fullName evidence="9">CAAX protease</fullName>
    </recommendedName>
</protein>
<dbReference type="Pfam" id="PF09678">
    <property type="entry name" value="Caa3_CtaG"/>
    <property type="match status" value="1"/>
</dbReference>
<keyword evidence="8" id="KW-1185">Reference proteome</keyword>
<keyword evidence="3 6" id="KW-0812">Transmembrane</keyword>
<reference evidence="7 8" key="1">
    <citation type="submission" date="2015-04" db="EMBL/GenBank/DDBJ databases">
        <title>Genome sequence of aromatic hydrocarbons-degrading Sphingobium chungbukense DJ77.</title>
        <authorList>
            <person name="Kim Y.-C."/>
            <person name="Chae J.-C."/>
        </authorList>
    </citation>
    <scope>NUCLEOTIDE SEQUENCE [LARGE SCALE GENOMIC DNA]</scope>
    <source>
        <strain evidence="7 8">DJ77</strain>
    </source>
</reference>
<name>A0A0M3AKK7_9SPHN</name>
<dbReference type="GO" id="GO:0005886">
    <property type="term" value="C:plasma membrane"/>
    <property type="evidence" value="ECO:0007669"/>
    <property type="project" value="UniProtKB-SubCell"/>
</dbReference>
<dbReference type="EMBL" id="LBIC01000009">
    <property type="protein sequence ID" value="KKW90632.1"/>
    <property type="molecule type" value="Genomic_DNA"/>
</dbReference>
<dbReference type="Proteomes" id="UP000033874">
    <property type="component" value="Unassembled WGS sequence"/>
</dbReference>
<keyword evidence="2" id="KW-1003">Cell membrane</keyword>
<evidence type="ECO:0000256" key="2">
    <source>
        <dbReference type="ARBA" id="ARBA00022475"/>
    </source>
</evidence>
<feature type="transmembrane region" description="Helical" evidence="6">
    <location>
        <begin position="102"/>
        <end position="125"/>
    </location>
</feature>
<keyword evidence="4 6" id="KW-1133">Transmembrane helix</keyword>
<dbReference type="PATRIC" id="fig|56193.3.peg.3961"/>
<evidence type="ECO:0000256" key="1">
    <source>
        <dbReference type="ARBA" id="ARBA00004651"/>
    </source>
</evidence>
<keyword evidence="5 6" id="KW-0472">Membrane</keyword>
<feature type="transmembrane region" description="Helical" evidence="6">
    <location>
        <begin position="204"/>
        <end position="225"/>
    </location>
</feature>
<feature type="transmembrane region" description="Helical" evidence="6">
    <location>
        <begin position="21"/>
        <end position="39"/>
    </location>
</feature>
<organism evidence="7 8">
    <name type="scientific">Sphingobium chungbukense</name>
    <dbReference type="NCBI Taxonomy" id="56193"/>
    <lineage>
        <taxon>Bacteria</taxon>
        <taxon>Pseudomonadati</taxon>
        <taxon>Pseudomonadota</taxon>
        <taxon>Alphaproteobacteria</taxon>
        <taxon>Sphingomonadales</taxon>
        <taxon>Sphingomonadaceae</taxon>
        <taxon>Sphingobium</taxon>
    </lineage>
</organism>
<evidence type="ECO:0008006" key="9">
    <source>
        <dbReference type="Google" id="ProtNLM"/>
    </source>
</evidence>
<gene>
    <name evidence="7" type="ORF">YP76_18845</name>
</gene>
<dbReference type="InterPro" id="IPR019108">
    <property type="entry name" value="Caa3_assmbl_CtaG-rel"/>
</dbReference>
<feature type="transmembrane region" description="Helical" evidence="6">
    <location>
        <begin position="162"/>
        <end position="184"/>
    </location>
</feature>
<feature type="transmembrane region" description="Helical" evidence="6">
    <location>
        <begin position="131"/>
        <end position="150"/>
    </location>
</feature>
<comment type="subcellular location">
    <subcellularLocation>
        <location evidence="1">Cell membrane</location>
        <topology evidence="1">Multi-pass membrane protein</topology>
    </subcellularLocation>
</comment>
<proteinExistence type="predicted"/>
<accession>A0A0M3AKK7</accession>
<comment type="caution">
    <text evidence="7">The sequence shown here is derived from an EMBL/GenBank/DDBJ whole genome shotgun (WGS) entry which is preliminary data.</text>
</comment>
<evidence type="ECO:0000313" key="8">
    <source>
        <dbReference type="Proteomes" id="UP000033874"/>
    </source>
</evidence>